<evidence type="ECO:0000259" key="13">
    <source>
        <dbReference type="PROSITE" id="PS01033"/>
    </source>
</evidence>
<dbReference type="FunFam" id="1.10.490.10:FF:000003">
    <property type="entry name" value="Flavohemoprotein"/>
    <property type="match status" value="1"/>
</dbReference>
<dbReference type="GO" id="GO:0008941">
    <property type="term" value="F:nitric oxide dioxygenase NAD(P)H activity"/>
    <property type="evidence" value="ECO:0007669"/>
    <property type="project" value="UniProtKB-EC"/>
</dbReference>
<dbReference type="Proteomes" id="UP000527860">
    <property type="component" value="Unassembled WGS sequence"/>
</dbReference>
<dbReference type="GO" id="GO:0071949">
    <property type="term" value="F:FAD binding"/>
    <property type="evidence" value="ECO:0007669"/>
    <property type="project" value="TreeGrafter"/>
</dbReference>
<gene>
    <name evidence="16" type="ORF">F7P68_0001900</name>
    <name evidence="15" type="ORF">SN16_12170</name>
</gene>
<dbReference type="Pfam" id="PF00970">
    <property type="entry name" value="FAD_binding_6"/>
    <property type="match status" value="1"/>
</dbReference>
<dbReference type="GO" id="GO:0020037">
    <property type="term" value="F:heme binding"/>
    <property type="evidence" value="ECO:0007669"/>
    <property type="project" value="InterPro"/>
</dbReference>
<dbReference type="GO" id="GO:0019825">
    <property type="term" value="F:oxygen binding"/>
    <property type="evidence" value="ECO:0007669"/>
    <property type="project" value="InterPro"/>
</dbReference>
<evidence type="ECO:0000256" key="1">
    <source>
        <dbReference type="ARBA" id="ARBA00001970"/>
    </source>
</evidence>
<name>A0A0C2E2Z6_9STAP</name>
<proteinExistence type="inferred from homology"/>
<dbReference type="InterPro" id="IPR009050">
    <property type="entry name" value="Globin-like_sf"/>
</dbReference>
<evidence type="ECO:0000256" key="9">
    <source>
        <dbReference type="ARBA" id="ARBA00023027"/>
    </source>
</evidence>
<keyword evidence="18" id="KW-1185">Reference proteome</keyword>
<comment type="similarity">
    <text evidence="2">In the C-terminal section; belongs to the flavoprotein pyridine nucleotide cytochrome reductase family.</text>
</comment>
<dbReference type="GO" id="GO:0005344">
    <property type="term" value="F:oxygen carrier activity"/>
    <property type="evidence" value="ECO:0007669"/>
    <property type="project" value="UniProtKB-KW"/>
</dbReference>
<dbReference type="STRING" id="45670.SN16_12170"/>
<feature type="domain" description="FAD-binding FR-type" evidence="14">
    <location>
        <begin position="147"/>
        <end position="254"/>
    </location>
</feature>
<organism evidence="15 17">
    <name type="scientific">Salinicoccus roseus</name>
    <dbReference type="NCBI Taxonomy" id="45670"/>
    <lineage>
        <taxon>Bacteria</taxon>
        <taxon>Bacillati</taxon>
        <taxon>Bacillota</taxon>
        <taxon>Bacilli</taxon>
        <taxon>Bacillales</taxon>
        <taxon>Staphylococcaceae</taxon>
        <taxon>Salinicoccus</taxon>
    </lineage>
</organism>
<dbReference type="InterPro" id="IPR039261">
    <property type="entry name" value="FNR_nucleotide-bd"/>
</dbReference>
<evidence type="ECO:0000256" key="3">
    <source>
        <dbReference type="ARBA" id="ARBA00012229"/>
    </source>
</evidence>
<feature type="domain" description="Globin" evidence="13">
    <location>
        <begin position="1"/>
        <end position="138"/>
    </location>
</feature>
<dbReference type="EC" id="1.14.12.17" evidence="3"/>
<evidence type="ECO:0000256" key="2">
    <source>
        <dbReference type="ARBA" id="ARBA00006401"/>
    </source>
</evidence>
<keyword evidence="12" id="KW-0813">Transport</keyword>
<dbReference type="CDD" id="cd06184">
    <property type="entry name" value="flavohem_like_fad_nad_binding"/>
    <property type="match status" value="1"/>
</dbReference>
<dbReference type="GO" id="GO:0046210">
    <property type="term" value="P:nitric oxide catabolic process"/>
    <property type="evidence" value="ECO:0007669"/>
    <property type="project" value="TreeGrafter"/>
</dbReference>
<comment type="catalytic activity">
    <reaction evidence="11">
        <text>2 nitric oxide + NADPH + 2 O2 = 2 nitrate + NADP(+) + H(+)</text>
        <dbReference type="Rhea" id="RHEA:19465"/>
        <dbReference type="ChEBI" id="CHEBI:15378"/>
        <dbReference type="ChEBI" id="CHEBI:15379"/>
        <dbReference type="ChEBI" id="CHEBI:16480"/>
        <dbReference type="ChEBI" id="CHEBI:17632"/>
        <dbReference type="ChEBI" id="CHEBI:57783"/>
        <dbReference type="ChEBI" id="CHEBI:58349"/>
        <dbReference type="EC" id="1.14.12.17"/>
    </reaction>
</comment>
<sequence>MITEEKKEVIKATIPVLEAHGTEITSTFYQNMFKAHPELLNIFNQTNQKIGDQPKALAMTVLAAAKHIDNLDAIVPHVVGIAHKHRALEIRPEHYPIVGKHLLEGIQEVLGDQATPEIIDAWGDYYNQIAQVFIDVEQDMYQAAAWDGFKPFIVRKKEVMTPDIVRFTVDSDDVDKIFTAGQYITVKVNPSGYPYEALRHYSICSNDAEDGITFAVKREVVDDNKGVVSNYLHDGIEEGDALFLSAPAGDFKVEEDHDKLLFIAGGVGATPVMAMAEEAVSKGKDVKFVYSTFNEDHLPFKDQFEKLQAAGADIQVKYSDTEGYLNSSDFAGSDDREIYLCGSMRFMTPMIAELNGMGIDDSRIHFEPFGPKMSMQKV</sequence>
<dbReference type="Gene3D" id="1.10.490.10">
    <property type="entry name" value="Globins"/>
    <property type="match status" value="1"/>
</dbReference>
<dbReference type="Gene3D" id="3.40.50.80">
    <property type="entry name" value="Nucleotide-binding domain of ferredoxin-NADP reductase (FNR) module"/>
    <property type="match status" value="1"/>
</dbReference>
<evidence type="ECO:0000313" key="16">
    <source>
        <dbReference type="EMBL" id="MDB0579293.1"/>
    </source>
</evidence>
<dbReference type="PROSITE" id="PS01033">
    <property type="entry name" value="GLOBIN"/>
    <property type="match status" value="1"/>
</dbReference>
<dbReference type="EMBL" id="JXII01000010">
    <property type="protein sequence ID" value="KIH69832.1"/>
    <property type="molecule type" value="Genomic_DNA"/>
</dbReference>
<evidence type="ECO:0000259" key="14">
    <source>
        <dbReference type="PROSITE" id="PS51384"/>
    </source>
</evidence>
<dbReference type="InterPro" id="IPR017927">
    <property type="entry name" value="FAD-bd_FR_type"/>
</dbReference>
<dbReference type="InterPro" id="IPR001433">
    <property type="entry name" value="OxRdtase_FAD/NAD-bd"/>
</dbReference>
<evidence type="ECO:0000256" key="7">
    <source>
        <dbReference type="ARBA" id="ARBA00022857"/>
    </source>
</evidence>
<evidence type="ECO:0000313" key="18">
    <source>
        <dbReference type="Proteomes" id="UP000527860"/>
    </source>
</evidence>
<dbReference type="PANTHER" id="PTHR43396:SF3">
    <property type="entry name" value="FLAVOHEMOPROTEIN"/>
    <property type="match status" value="1"/>
</dbReference>
<evidence type="ECO:0000256" key="8">
    <source>
        <dbReference type="ARBA" id="ARBA00023004"/>
    </source>
</evidence>
<dbReference type="EMBL" id="JABEVU030000001">
    <property type="protein sequence ID" value="MDB0579293.1"/>
    <property type="molecule type" value="Genomic_DNA"/>
</dbReference>
<dbReference type="PANTHER" id="PTHR43396">
    <property type="entry name" value="FLAVOHEMOPROTEIN"/>
    <property type="match status" value="1"/>
</dbReference>
<keyword evidence="5 12" id="KW-0561">Oxygen transport</keyword>
<comment type="caution">
    <text evidence="15">The sequence shown here is derived from an EMBL/GenBank/DDBJ whole genome shotgun (WGS) entry which is preliminary data.</text>
</comment>
<evidence type="ECO:0000256" key="12">
    <source>
        <dbReference type="RuleBase" id="RU000356"/>
    </source>
</evidence>
<keyword evidence="6" id="KW-0479">Metal-binding</keyword>
<dbReference type="Proteomes" id="UP000031546">
    <property type="component" value="Unassembled WGS sequence"/>
</dbReference>
<dbReference type="SUPFAM" id="SSF52343">
    <property type="entry name" value="Ferredoxin reductase-like, C-terminal NADP-linked domain"/>
    <property type="match status" value="1"/>
</dbReference>
<dbReference type="SUPFAM" id="SSF63380">
    <property type="entry name" value="Riboflavin synthase domain-like"/>
    <property type="match status" value="1"/>
</dbReference>
<dbReference type="GO" id="GO:0046872">
    <property type="term" value="F:metal ion binding"/>
    <property type="evidence" value="ECO:0007669"/>
    <property type="project" value="UniProtKB-KW"/>
</dbReference>
<keyword evidence="7" id="KW-0521">NADP</keyword>
<dbReference type="InterPro" id="IPR000971">
    <property type="entry name" value="Globin"/>
</dbReference>
<dbReference type="Gene3D" id="2.40.30.10">
    <property type="entry name" value="Translation factors"/>
    <property type="match status" value="1"/>
</dbReference>
<dbReference type="InterPro" id="IPR008333">
    <property type="entry name" value="Cbr1-like_FAD-bd_dom"/>
</dbReference>
<reference evidence="15 17" key="1">
    <citation type="submission" date="2015-01" db="EMBL/GenBank/DDBJ databases">
        <title>Genome sequences of high lactate-tolerant strain Salinicoccus roseus W12 with industrial interest.</title>
        <authorList>
            <person name="Wang H."/>
            <person name="Yu B."/>
        </authorList>
    </citation>
    <scope>NUCLEOTIDE SEQUENCE [LARGE SCALE GENOMIC DNA]</scope>
    <source>
        <strain evidence="15 17">W12</strain>
    </source>
</reference>
<evidence type="ECO:0000313" key="15">
    <source>
        <dbReference type="EMBL" id="KIH69832.1"/>
    </source>
</evidence>
<dbReference type="SUPFAM" id="SSF46458">
    <property type="entry name" value="Globin-like"/>
    <property type="match status" value="1"/>
</dbReference>
<comment type="catalytic activity">
    <reaction evidence="10">
        <text>2 nitric oxide + NADH + 2 O2 = 2 nitrate + NAD(+) + H(+)</text>
        <dbReference type="Rhea" id="RHEA:19469"/>
        <dbReference type="ChEBI" id="CHEBI:15378"/>
        <dbReference type="ChEBI" id="CHEBI:15379"/>
        <dbReference type="ChEBI" id="CHEBI:16480"/>
        <dbReference type="ChEBI" id="CHEBI:17632"/>
        <dbReference type="ChEBI" id="CHEBI:57540"/>
        <dbReference type="ChEBI" id="CHEBI:57945"/>
        <dbReference type="EC" id="1.14.12.17"/>
    </reaction>
</comment>
<reference evidence="16" key="3">
    <citation type="submission" date="2020-04" db="EMBL/GenBank/DDBJ databases">
        <authorList>
            <person name="Tanveer F."/>
            <person name="Xie Y."/>
            <person name="Shinwari Z.K."/>
        </authorList>
    </citation>
    <scope>NUCLEOTIDE SEQUENCE</scope>
    <source>
        <strain evidence="16">MOSEL-ME25</strain>
    </source>
</reference>
<dbReference type="GO" id="GO:0071500">
    <property type="term" value="P:cellular response to nitrosative stress"/>
    <property type="evidence" value="ECO:0007669"/>
    <property type="project" value="TreeGrafter"/>
</dbReference>
<keyword evidence="8" id="KW-0408">Iron</keyword>
<dbReference type="InterPro" id="IPR012292">
    <property type="entry name" value="Globin/Proto"/>
</dbReference>
<reference evidence="16 18" key="4">
    <citation type="submission" date="2022-12" db="EMBL/GenBank/DDBJ databases">
        <title>Genome analysis and biological profiling of marine Salinicoccus roseus MOSEL-ME25.</title>
        <authorList>
            <person name="Mirza F.T."/>
            <person name="Xie Y."/>
            <person name="Shinwari Z.K."/>
        </authorList>
    </citation>
    <scope>NUCLEOTIDE SEQUENCE [LARGE SCALE GENOMIC DNA]</scope>
    <source>
        <strain evidence="16 18">MOSEL-ME25</strain>
    </source>
</reference>
<dbReference type="AlphaFoldDB" id="A0A0C2E2Z6"/>
<keyword evidence="9" id="KW-0520">NAD</keyword>
<protein>
    <recommendedName>
        <fullName evidence="3">nitric oxide dioxygenase</fullName>
        <ecNumber evidence="3">1.14.12.17</ecNumber>
    </recommendedName>
</protein>
<evidence type="ECO:0000256" key="11">
    <source>
        <dbReference type="ARBA" id="ARBA00049433"/>
    </source>
</evidence>
<evidence type="ECO:0000256" key="6">
    <source>
        <dbReference type="ARBA" id="ARBA00022723"/>
    </source>
</evidence>
<dbReference type="PROSITE" id="PS51384">
    <property type="entry name" value="FAD_FR"/>
    <property type="match status" value="1"/>
</dbReference>
<accession>A0A0C2E2Z6</accession>
<dbReference type="GeneID" id="77846298"/>
<comment type="cofactor">
    <cofactor evidence="1">
        <name>heme b</name>
        <dbReference type="ChEBI" id="CHEBI:60344"/>
    </cofactor>
</comment>
<keyword evidence="4 12" id="KW-0349">Heme</keyword>
<reference evidence="18" key="2">
    <citation type="submission" date="2020-04" db="EMBL/GenBank/DDBJ databases">
        <title>Genome analysis and biological profiling of marine Cellulosimicrobium funkei MOSEL-ME6.</title>
        <authorList>
            <person name="Tanveer F."/>
            <person name="Xie Y."/>
            <person name="Shinwari Z.K."/>
        </authorList>
    </citation>
    <scope>NUCLEOTIDE SEQUENCE [LARGE SCALE GENOMIC DNA]</scope>
    <source>
        <strain evidence="18">MOSEL-ME25</strain>
    </source>
</reference>
<dbReference type="RefSeq" id="WP_040106897.1">
    <property type="nucleotide sequence ID" value="NZ_JABEVU030000001.1"/>
</dbReference>
<evidence type="ECO:0000256" key="5">
    <source>
        <dbReference type="ARBA" id="ARBA00022621"/>
    </source>
</evidence>
<comment type="similarity">
    <text evidence="12">Belongs to the globin family.</text>
</comment>
<evidence type="ECO:0000313" key="17">
    <source>
        <dbReference type="Proteomes" id="UP000031546"/>
    </source>
</evidence>
<evidence type="ECO:0000256" key="4">
    <source>
        <dbReference type="ARBA" id="ARBA00022617"/>
    </source>
</evidence>
<dbReference type="Pfam" id="PF00175">
    <property type="entry name" value="NAD_binding_1"/>
    <property type="match status" value="1"/>
</dbReference>
<dbReference type="InterPro" id="IPR017938">
    <property type="entry name" value="Riboflavin_synthase-like_b-brl"/>
</dbReference>
<dbReference type="PRINTS" id="PR00409">
    <property type="entry name" value="PHDIOXRDTASE"/>
</dbReference>
<dbReference type="CDD" id="cd14777">
    <property type="entry name" value="Yhb1-globin-like"/>
    <property type="match status" value="1"/>
</dbReference>
<dbReference type="Pfam" id="PF00042">
    <property type="entry name" value="Globin"/>
    <property type="match status" value="1"/>
</dbReference>
<dbReference type="OrthoDB" id="9801223at2"/>
<evidence type="ECO:0000256" key="10">
    <source>
        <dbReference type="ARBA" id="ARBA00048649"/>
    </source>
</evidence>